<dbReference type="SFLD" id="SFLDS00003">
    <property type="entry name" value="Haloacid_Dehalogenase"/>
    <property type="match status" value="1"/>
</dbReference>
<dbReference type="InterPro" id="IPR052550">
    <property type="entry name" value="Pyrimidine_5'-ntase_YjjG"/>
</dbReference>
<dbReference type="EMBL" id="JAGSXJ010000014">
    <property type="protein sequence ID" value="KAH6685805.1"/>
    <property type="molecule type" value="Genomic_DNA"/>
</dbReference>
<gene>
    <name evidence="1" type="ORF">F5X68DRAFT_232784</name>
</gene>
<dbReference type="PRINTS" id="PR00413">
    <property type="entry name" value="HADHALOGNASE"/>
</dbReference>
<dbReference type="PANTHER" id="PTHR47478">
    <property type="match status" value="1"/>
</dbReference>
<dbReference type="AlphaFoldDB" id="A0A9P8VAX4"/>
<accession>A0A9P8VAX4</accession>
<dbReference type="PANTHER" id="PTHR47478:SF1">
    <property type="entry name" value="PYRIMIDINE 5'-NUCLEOTIDASE YJJG"/>
    <property type="match status" value="1"/>
</dbReference>
<dbReference type="InterPro" id="IPR041492">
    <property type="entry name" value="HAD_2"/>
</dbReference>
<dbReference type="Pfam" id="PF13419">
    <property type="entry name" value="HAD_2"/>
    <property type="match status" value="1"/>
</dbReference>
<dbReference type="InterPro" id="IPR023214">
    <property type="entry name" value="HAD_sf"/>
</dbReference>
<proteinExistence type="predicted"/>
<dbReference type="GO" id="GO:0016791">
    <property type="term" value="F:phosphatase activity"/>
    <property type="evidence" value="ECO:0007669"/>
    <property type="project" value="UniProtKB-ARBA"/>
</dbReference>
<dbReference type="Proteomes" id="UP000770015">
    <property type="component" value="Unassembled WGS sequence"/>
</dbReference>
<dbReference type="NCBIfam" id="TIGR01549">
    <property type="entry name" value="HAD-SF-IA-v1"/>
    <property type="match status" value="1"/>
</dbReference>
<comment type="caution">
    <text evidence="1">The sequence shown here is derived from an EMBL/GenBank/DDBJ whole genome shotgun (WGS) entry which is preliminary data.</text>
</comment>
<reference evidence="1" key="1">
    <citation type="journal article" date="2021" name="Nat. Commun.">
        <title>Genetic determinants of endophytism in the Arabidopsis root mycobiome.</title>
        <authorList>
            <person name="Mesny F."/>
            <person name="Miyauchi S."/>
            <person name="Thiergart T."/>
            <person name="Pickel B."/>
            <person name="Atanasova L."/>
            <person name="Karlsson M."/>
            <person name="Huettel B."/>
            <person name="Barry K.W."/>
            <person name="Haridas S."/>
            <person name="Chen C."/>
            <person name="Bauer D."/>
            <person name="Andreopoulos W."/>
            <person name="Pangilinan J."/>
            <person name="LaButti K."/>
            <person name="Riley R."/>
            <person name="Lipzen A."/>
            <person name="Clum A."/>
            <person name="Drula E."/>
            <person name="Henrissat B."/>
            <person name="Kohler A."/>
            <person name="Grigoriev I.V."/>
            <person name="Martin F.M."/>
            <person name="Hacquard S."/>
        </authorList>
    </citation>
    <scope>NUCLEOTIDE SEQUENCE</scope>
    <source>
        <strain evidence="1">MPI-SDFR-AT-0117</strain>
    </source>
</reference>
<name>A0A9P8VAX4_9PEZI</name>
<dbReference type="InterPro" id="IPR006439">
    <property type="entry name" value="HAD-SF_hydro_IA"/>
</dbReference>
<sequence>MDDKDPRPSPSPKAILFDLDNTLFDHFNSLRHAISAVRSRFDYLQEFTTDELIAKYNAALQSSYDAYLRREITHGEVEQLKVVTFFQDAGFSQPSLEEIREFRNTYRPIYRSNGTATPGSIETLCRLHENGYKLAIITNGQVEDQKAKAECIRVAQLVDHIFTSEEAGVSKPDTAIFRWASSSMKVNQSDMIMVGDSIESDIKGALNAGISPSLYCPFAKQDQTLIQGTQVPTIQHMSRLQTLLGVPQPSFHPHFFME</sequence>
<dbReference type="Gene3D" id="3.40.50.1000">
    <property type="entry name" value="HAD superfamily/HAD-like"/>
    <property type="match status" value="1"/>
</dbReference>
<dbReference type="OrthoDB" id="444127at2759"/>
<evidence type="ECO:0000313" key="1">
    <source>
        <dbReference type="EMBL" id="KAH6685805.1"/>
    </source>
</evidence>
<dbReference type="Gene3D" id="1.10.150.240">
    <property type="entry name" value="Putative phosphatase, domain 2"/>
    <property type="match status" value="1"/>
</dbReference>
<dbReference type="InterPro" id="IPR036412">
    <property type="entry name" value="HAD-like_sf"/>
</dbReference>
<dbReference type="SUPFAM" id="SSF56784">
    <property type="entry name" value="HAD-like"/>
    <property type="match status" value="1"/>
</dbReference>
<dbReference type="SFLD" id="SFLDG01129">
    <property type="entry name" value="C1.5:_HAD__Beta-PGM__Phosphata"/>
    <property type="match status" value="1"/>
</dbReference>
<evidence type="ECO:0000313" key="2">
    <source>
        <dbReference type="Proteomes" id="UP000770015"/>
    </source>
</evidence>
<organism evidence="1 2">
    <name type="scientific">Plectosphaerella plurivora</name>
    <dbReference type="NCBI Taxonomy" id="936078"/>
    <lineage>
        <taxon>Eukaryota</taxon>
        <taxon>Fungi</taxon>
        <taxon>Dikarya</taxon>
        <taxon>Ascomycota</taxon>
        <taxon>Pezizomycotina</taxon>
        <taxon>Sordariomycetes</taxon>
        <taxon>Hypocreomycetidae</taxon>
        <taxon>Glomerellales</taxon>
        <taxon>Plectosphaerellaceae</taxon>
        <taxon>Plectosphaerella</taxon>
    </lineage>
</organism>
<keyword evidence="2" id="KW-1185">Reference proteome</keyword>
<protein>
    <submittedName>
        <fullName evidence="1">HAD-like domain-containing protein</fullName>
    </submittedName>
</protein>
<dbReference type="InterPro" id="IPR023198">
    <property type="entry name" value="PGP-like_dom2"/>
</dbReference>